<dbReference type="PANTHER" id="PTHR43022">
    <property type="entry name" value="PROTEIN SMF"/>
    <property type="match status" value="1"/>
</dbReference>
<dbReference type="SUPFAM" id="SSF102405">
    <property type="entry name" value="MCP/YpsA-like"/>
    <property type="match status" value="1"/>
</dbReference>
<feature type="domain" description="Smf/DprA SLOG" evidence="2">
    <location>
        <begin position="82"/>
        <end position="298"/>
    </location>
</feature>
<organism evidence="3 4">
    <name type="scientific">Candidatus Cryptobacteroides faecavium</name>
    <dbReference type="NCBI Taxonomy" id="2840762"/>
    <lineage>
        <taxon>Bacteria</taxon>
        <taxon>Pseudomonadati</taxon>
        <taxon>Bacteroidota</taxon>
        <taxon>Bacteroidia</taxon>
        <taxon>Bacteroidales</taxon>
        <taxon>Candidatus Cryptobacteroides</taxon>
    </lineage>
</organism>
<reference evidence="3" key="2">
    <citation type="journal article" date="2021" name="PeerJ">
        <title>Extensive microbial diversity within the chicken gut microbiome revealed by metagenomics and culture.</title>
        <authorList>
            <person name="Gilroy R."/>
            <person name="Ravi A."/>
            <person name="Getino M."/>
            <person name="Pursley I."/>
            <person name="Horton D.L."/>
            <person name="Alikhan N.F."/>
            <person name="Baker D."/>
            <person name="Gharbi K."/>
            <person name="Hall N."/>
            <person name="Watson M."/>
            <person name="Adriaenssens E.M."/>
            <person name="Foster-Nyarko E."/>
            <person name="Jarju S."/>
            <person name="Secka A."/>
            <person name="Antonio M."/>
            <person name="Oren A."/>
            <person name="Chaudhuri R.R."/>
            <person name="La Ragione R."/>
            <person name="Hildebrand F."/>
            <person name="Pallen M.J."/>
        </authorList>
    </citation>
    <scope>NUCLEOTIDE SEQUENCE</scope>
    <source>
        <strain evidence="3">B2-22910</strain>
    </source>
</reference>
<dbReference type="EMBL" id="JADIMB010000003">
    <property type="protein sequence ID" value="MBO8470256.1"/>
    <property type="molecule type" value="Genomic_DNA"/>
</dbReference>
<dbReference type="InterPro" id="IPR003488">
    <property type="entry name" value="DprA"/>
</dbReference>
<sequence>MGRIYDEDVCCCALNRIFGFKPKVANAMIGHIGSASGIFRLRPHELDSITGAFSPYRALITEKTLEESARELDSLYSRGYHFLHITSEDYPALLKECDDPPVGLYVRSASSPAGIFSGRPSVSVVGTRDISSYGREWCTRIVSALCRASPAPSVISGLAIGTDVTAHSTALACGAGTIAVMATGIDAVYPARHRKIADEIASTPGCALITDYPPGTSPLRINFLRRNRIIAGLSMATVLIESKAKGGGMLTARLAFSYERDVYALPGRADDMMSQGCNMLIKEKVAEPVVSAESLAESIGLRPSGISTCTDPLSAIRKAADGHYSMDIIDILSRIVLMVKNRRGITVDEIASESGITYKKALEYTAMLESDSIIYTDLMQRCYIRLK</sequence>
<name>A0A9D9IDG6_9BACT</name>
<gene>
    <name evidence="3" type="primary">dprA</name>
    <name evidence="3" type="ORF">IAB82_00480</name>
</gene>
<evidence type="ECO:0000313" key="4">
    <source>
        <dbReference type="Proteomes" id="UP000823603"/>
    </source>
</evidence>
<protein>
    <submittedName>
        <fullName evidence="3">DNA-protecting protein DprA</fullName>
    </submittedName>
</protein>
<reference evidence="3" key="1">
    <citation type="submission" date="2020-10" db="EMBL/GenBank/DDBJ databases">
        <authorList>
            <person name="Gilroy R."/>
        </authorList>
    </citation>
    <scope>NUCLEOTIDE SEQUENCE</scope>
    <source>
        <strain evidence="3">B2-22910</strain>
    </source>
</reference>
<dbReference type="Gene3D" id="3.40.50.450">
    <property type="match status" value="1"/>
</dbReference>
<evidence type="ECO:0000313" key="3">
    <source>
        <dbReference type="EMBL" id="MBO8470256.1"/>
    </source>
</evidence>
<proteinExistence type="inferred from homology"/>
<dbReference type="InterPro" id="IPR057666">
    <property type="entry name" value="DrpA_SLOG"/>
</dbReference>
<dbReference type="Proteomes" id="UP000823603">
    <property type="component" value="Unassembled WGS sequence"/>
</dbReference>
<evidence type="ECO:0000256" key="1">
    <source>
        <dbReference type="ARBA" id="ARBA00006525"/>
    </source>
</evidence>
<dbReference type="Pfam" id="PF02481">
    <property type="entry name" value="DNA_processg_A"/>
    <property type="match status" value="1"/>
</dbReference>
<evidence type="ECO:0000259" key="2">
    <source>
        <dbReference type="Pfam" id="PF02481"/>
    </source>
</evidence>
<dbReference type="NCBIfam" id="TIGR00732">
    <property type="entry name" value="dprA"/>
    <property type="match status" value="1"/>
</dbReference>
<comment type="similarity">
    <text evidence="1">Belongs to the DprA/Smf family.</text>
</comment>
<dbReference type="AlphaFoldDB" id="A0A9D9IDG6"/>
<comment type="caution">
    <text evidence="3">The sequence shown here is derived from an EMBL/GenBank/DDBJ whole genome shotgun (WGS) entry which is preliminary data.</text>
</comment>
<dbReference type="GO" id="GO:0009294">
    <property type="term" value="P:DNA-mediated transformation"/>
    <property type="evidence" value="ECO:0007669"/>
    <property type="project" value="InterPro"/>
</dbReference>
<dbReference type="PANTHER" id="PTHR43022:SF1">
    <property type="entry name" value="PROTEIN SMF"/>
    <property type="match status" value="1"/>
</dbReference>
<accession>A0A9D9IDG6</accession>